<reference evidence="1" key="1">
    <citation type="submission" date="2012-03" db="EMBL/GenBank/DDBJ databases">
        <title>Functional metagenomics reveals considerable lignocellulase gene clusters in the gut microbiome of a wood-feeding higher termite.</title>
        <authorList>
            <person name="Liu N."/>
        </authorList>
    </citation>
    <scope>NUCLEOTIDE SEQUENCE</scope>
</reference>
<organism evidence="1">
    <name type="scientific">uncultured bacterium contig00002</name>
    <dbReference type="NCBI Taxonomy" id="1181494"/>
    <lineage>
        <taxon>Bacteria</taxon>
        <taxon>environmental samples</taxon>
    </lineage>
</organism>
<dbReference type="AlphaFoldDB" id="A0A806KN37"/>
<accession>A0A806KN37</accession>
<proteinExistence type="predicted"/>
<evidence type="ECO:0000313" key="1">
    <source>
        <dbReference type="EMBL" id="AGS51898.1"/>
    </source>
</evidence>
<dbReference type="EMBL" id="JQ844177">
    <property type="protein sequence ID" value="AGS51898.1"/>
    <property type="molecule type" value="Genomic_DNA"/>
</dbReference>
<protein>
    <submittedName>
        <fullName evidence="1">Uncharacterized protein</fullName>
    </submittedName>
</protein>
<name>A0A806KN37_9BACT</name>
<sequence>MEEKVENREFLDEEIKRLLAEGANELPLTPSISISEKLMAKNRRKNDDLGISFNEMYKRSDGNCILFRYATLLLKPDMVNFE</sequence>